<dbReference type="AlphaFoldDB" id="A0A0L0H6A5"/>
<evidence type="ECO:0000256" key="2">
    <source>
        <dbReference type="ARBA" id="ARBA00004496"/>
    </source>
</evidence>
<evidence type="ECO:0000256" key="4">
    <source>
        <dbReference type="ARBA" id="ARBA00022490"/>
    </source>
</evidence>
<name>A0A0L0H6A5_SPIPD</name>
<evidence type="ECO:0000313" key="8">
    <source>
        <dbReference type="Proteomes" id="UP000053201"/>
    </source>
</evidence>
<dbReference type="InterPro" id="IPR002848">
    <property type="entry name" value="Translin_fam"/>
</dbReference>
<feature type="compositionally biased region" description="Polar residues" evidence="6">
    <location>
        <begin position="19"/>
        <end position="35"/>
    </location>
</feature>
<dbReference type="OMA" id="DTCMETC"/>
<evidence type="ECO:0000256" key="3">
    <source>
        <dbReference type="ARBA" id="ARBA00005902"/>
    </source>
</evidence>
<dbReference type="GO" id="GO:0043565">
    <property type="term" value="F:sequence-specific DNA binding"/>
    <property type="evidence" value="ECO:0007669"/>
    <property type="project" value="InterPro"/>
</dbReference>
<gene>
    <name evidence="7" type="ORF">SPPG_08034</name>
</gene>
<protein>
    <recommendedName>
        <fullName evidence="9">Translin</fullName>
    </recommendedName>
</protein>
<sequence length="316" mass="36050">MNPDYISTKTLPPEVASVDRQTLQQNQKARTSESSIPYFRNPESLPPRGGRSGRGKGGHSGMGGGGRTVDAPPEIIDTFQELSGVLDELHDRRERIIKLSRDITICSKRMIFLLHRIAGINRSKILAEARDKQKEIIRLFDQVAAELKGNDFYRHHRSIGPGCEEFIEAASFLVYVERGELATKDELQKLLVNEEGKQILEIADEDYILGLADLTGELMRYCINSVVRGEHQVAEDICHFLRTMKNEYEIIDYPPAKKKMSTMRSSLWKVENACYAYKVRGAERPSQYFVDELQRGESYGYRGWEDEGPLDAERLY</sequence>
<dbReference type="STRING" id="645134.A0A0L0H6A5"/>
<dbReference type="VEuPathDB" id="FungiDB:SPPG_08034"/>
<dbReference type="Gene3D" id="1.20.58.200">
    <property type="entry name" value="Translin, domain 2"/>
    <property type="match status" value="1"/>
</dbReference>
<evidence type="ECO:0000256" key="5">
    <source>
        <dbReference type="ARBA" id="ARBA00023242"/>
    </source>
</evidence>
<dbReference type="PANTHER" id="PTHR10741">
    <property type="entry name" value="TRANSLIN AND TRANSLIN ASSOCIATED PROTEIN X"/>
    <property type="match status" value="1"/>
</dbReference>
<evidence type="ECO:0008006" key="9">
    <source>
        <dbReference type="Google" id="ProtNLM"/>
    </source>
</evidence>
<evidence type="ECO:0000256" key="6">
    <source>
        <dbReference type="SAM" id="MobiDB-lite"/>
    </source>
</evidence>
<reference evidence="7 8" key="1">
    <citation type="submission" date="2009-08" db="EMBL/GenBank/DDBJ databases">
        <title>The Genome Sequence of Spizellomyces punctatus strain DAOM BR117.</title>
        <authorList>
            <consortium name="The Broad Institute Genome Sequencing Platform"/>
            <person name="Russ C."/>
            <person name="Cuomo C."/>
            <person name="Shea T."/>
            <person name="Young S.K."/>
            <person name="Zeng Q."/>
            <person name="Koehrsen M."/>
            <person name="Haas B."/>
            <person name="Borodovsky M."/>
            <person name="Guigo R."/>
            <person name="Alvarado L."/>
            <person name="Berlin A."/>
            <person name="Bochicchio J."/>
            <person name="Borenstein D."/>
            <person name="Chapman S."/>
            <person name="Chen Z."/>
            <person name="Engels R."/>
            <person name="Freedman E."/>
            <person name="Gellesch M."/>
            <person name="Goldberg J."/>
            <person name="Griggs A."/>
            <person name="Gujja S."/>
            <person name="Heiman D."/>
            <person name="Hepburn T."/>
            <person name="Howarth C."/>
            <person name="Jen D."/>
            <person name="Larson L."/>
            <person name="Lewis B."/>
            <person name="Mehta T."/>
            <person name="Park D."/>
            <person name="Pearson M."/>
            <person name="Roberts A."/>
            <person name="Saif S."/>
            <person name="Shenoy N."/>
            <person name="Sisk P."/>
            <person name="Stolte C."/>
            <person name="Sykes S."/>
            <person name="Thomson T."/>
            <person name="Walk T."/>
            <person name="White J."/>
            <person name="Yandava C."/>
            <person name="Burger G."/>
            <person name="Gray M.W."/>
            <person name="Holland P.W.H."/>
            <person name="King N."/>
            <person name="Lang F.B.F."/>
            <person name="Roger A.J."/>
            <person name="Ruiz-Trillo I."/>
            <person name="Lander E."/>
            <person name="Nusbaum C."/>
        </authorList>
    </citation>
    <scope>NUCLEOTIDE SEQUENCE [LARGE SCALE GENOMIC DNA]</scope>
    <source>
        <strain evidence="7 8">DAOM BR117</strain>
    </source>
</reference>
<dbReference type="GO" id="GO:0005737">
    <property type="term" value="C:cytoplasm"/>
    <property type="evidence" value="ECO:0007669"/>
    <property type="project" value="UniProtKB-SubCell"/>
</dbReference>
<keyword evidence="8" id="KW-1185">Reference proteome</keyword>
<dbReference type="InParanoid" id="A0A0L0H6A5"/>
<dbReference type="InterPro" id="IPR016069">
    <property type="entry name" value="Translin_C"/>
</dbReference>
<dbReference type="OrthoDB" id="31005at2759"/>
<proteinExistence type="inferred from homology"/>
<dbReference type="EMBL" id="KQ257468">
    <property type="protein sequence ID" value="KNC96441.1"/>
    <property type="molecule type" value="Genomic_DNA"/>
</dbReference>
<dbReference type="RefSeq" id="XP_016604481.1">
    <property type="nucleotide sequence ID" value="XM_016756186.1"/>
</dbReference>
<dbReference type="Gene3D" id="1.20.58.190">
    <property type="entry name" value="Translin, domain 1"/>
    <property type="match status" value="1"/>
</dbReference>
<dbReference type="InterPro" id="IPR036081">
    <property type="entry name" value="Translin_sf"/>
</dbReference>
<evidence type="ECO:0000256" key="1">
    <source>
        <dbReference type="ARBA" id="ARBA00004123"/>
    </source>
</evidence>
<dbReference type="GO" id="GO:0005634">
    <property type="term" value="C:nucleus"/>
    <property type="evidence" value="ECO:0007669"/>
    <property type="project" value="UniProtKB-SubCell"/>
</dbReference>
<organism evidence="7 8">
    <name type="scientific">Spizellomyces punctatus (strain DAOM BR117)</name>
    <dbReference type="NCBI Taxonomy" id="645134"/>
    <lineage>
        <taxon>Eukaryota</taxon>
        <taxon>Fungi</taxon>
        <taxon>Fungi incertae sedis</taxon>
        <taxon>Chytridiomycota</taxon>
        <taxon>Chytridiomycota incertae sedis</taxon>
        <taxon>Chytridiomycetes</taxon>
        <taxon>Spizellomycetales</taxon>
        <taxon>Spizellomycetaceae</taxon>
        <taxon>Spizellomyces</taxon>
    </lineage>
</organism>
<accession>A0A0L0H6A5</accession>
<keyword evidence="4" id="KW-0963">Cytoplasm</keyword>
<comment type="similarity">
    <text evidence="3">Belongs to the translin family.</text>
</comment>
<dbReference type="FunCoup" id="A0A0L0H6A5">
    <property type="interactions" value="466"/>
</dbReference>
<evidence type="ECO:0000313" key="7">
    <source>
        <dbReference type="EMBL" id="KNC96441.1"/>
    </source>
</evidence>
<feature type="compositionally biased region" description="Polar residues" evidence="6">
    <location>
        <begin position="1"/>
        <end position="10"/>
    </location>
</feature>
<keyword evidence="5" id="KW-0539">Nucleus</keyword>
<dbReference type="CDD" id="cd14820">
    <property type="entry name" value="TRAX"/>
    <property type="match status" value="1"/>
</dbReference>
<feature type="region of interest" description="Disordered" evidence="6">
    <location>
        <begin position="1"/>
        <end position="70"/>
    </location>
</feature>
<feature type="compositionally biased region" description="Gly residues" evidence="6">
    <location>
        <begin position="58"/>
        <end position="67"/>
    </location>
</feature>
<dbReference type="Pfam" id="PF01997">
    <property type="entry name" value="Translin"/>
    <property type="match status" value="1"/>
</dbReference>
<comment type="subcellular location">
    <subcellularLocation>
        <location evidence="2">Cytoplasm</location>
    </subcellularLocation>
    <subcellularLocation>
        <location evidence="1">Nucleus</location>
    </subcellularLocation>
</comment>
<dbReference type="InterPro" id="IPR016068">
    <property type="entry name" value="Translin_N"/>
</dbReference>
<dbReference type="SUPFAM" id="SSF74784">
    <property type="entry name" value="Translin"/>
    <property type="match status" value="1"/>
</dbReference>
<dbReference type="GeneID" id="27691213"/>
<dbReference type="eggNOG" id="KOG3066">
    <property type="taxonomic scope" value="Eukaryota"/>
</dbReference>
<dbReference type="FunFam" id="1.20.58.200:FF:000001">
    <property type="entry name" value="Translin-associated factor X"/>
    <property type="match status" value="1"/>
</dbReference>
<dbReference type="Proteomes" id="UP000053201">
    <property type="component" value="Unassembled WGS sequence"/>
</dbReference>